<reference evidence="3 4" key="1">
    <citation type="submission" date="2020-03" db="EMBL/GenBank/DDBJ databases">
        <title>Hydrogenophaga sp. nov. isolated from cyanobacterial mat.</title>
        <authorList>
            <person name="Thorat V."/>
            <person name="Kirdat K."/>
            <person name="Tiwarekar B."/>
            <person name="Costa E.D."/>
            <person name="Yadav A."/>
        </authorList>
    </citation>
    <scope>NUCLEOTIDE SEQUENCE [LARGE SCALE GENOMIC DNA]</scope>
    <source>
        <strain evidence="3 4">BA0156</strain>
    </source>
</reference>
<feature type="domain" description="ParB-like N-terminal" evidence="2">
    <location>
        <begin position="13"/>
        <end position="107"/>
    </location>
</feature>
<dbReference type="RefSeq" id="WP_166227963.1">
    <property type="nucleotide sequence ID" value="NZ_CP049989.1"/>
</dbReference>
<proteinExistence type="predicted"/>
<dbReference type="Gene3D" id="3.90.1530.30">
    <property type="match status" value="1"/>
</dbReference>
<evidence type="ECO:0000256" key="1">
    <source>
        <dbReference type="SAM" id="Coils"/>
    </source>
</evidence>
<dbReference type="PANTHER" id="PTHR33375:SF1">
    <property type="entry name" value="CHROMOSOME-PARTITIONING PROTEIN PARB-RELATED"/>
    <property type="match status" value="1"/>
</dbReference>
<dbReference type="AlphaFoldDB" id="A0A6G8IJJ9"/>
<protein>
    <submittedName>
        <fullName evidence="3">ParB N-terminal domain-containing protein</fullName>
    </submittedName>
</protein>
<dbReference type="Gene3D" id="1.10.10.2830">
    <property type="match status" value="1"/>
</dbReference>
<sequence>MKAVSLGFLPKIVEVKLDNLLPLKVFADTVVQSPKFRKVVASIREVGLIEPLVVAALDRQSGKHPLLDGHLRLAALRELGHETVACLISTDDESYTYNKRVNRLSTIQEHWMIRRAVDRGVSPERLARALSVDLSAIATKLHLLEGVCAEALHVLRDREFSPGVTKALRQMKPTRQIECAEMMVAANCSTVHYAKALLAATQDEMLVSPRRSPRMATEAQLGQIERETANLRARYRMIEQTYADDVLNLVVAKGYVSKLIGNPAVEGYLRKWHAELFPELVALVSLSSLDD</sequence>
<dbReference type="PANTHER" id="PTHR33375">
    <property type="entry name" value="CHROMOSOME-PARTITIONING PROTEIN PARB-RELATED"/>
    <property type="match status" value="1"/>
</dbReference>
<dbReference type="Pfam" id="PF07506">
    <property type="entry name" value="RepB"/>
    <property type="match status" value="1"/>
</dbReference>
<accession>A0A6G8IJJ9</accession>
<gene>
    <name evidence="3" type="ORF">G9Q37_13875</name>
</gene>
<evidence type="ECO:0000313" key="4">
    <source>
        <dbReference type="Proteomes" id="UP000503162"/>
    </source>
</evidence>
<dbReference type="InterPro" id="IPR050336">
    <property type="entry name" value="Chromosome_partition/occlusion"/>
</dbReference>
<dbReference type="EMBL" id="CP049989">
    <property type="protein sequence ID" value="QIM53160.1"/>
    <property type="molecule type" value="Genomic_DNA"/>
</dbReference>
<dbReference type="GO" id="GO:0005694">
    <property type="term" value="C:chromosome"/>
    <property type="evidence" value="ECO:0007669"/>
    <property type="project" value="TreeGrafter"/>
</dbReference>
<keyword evidence="1" id="KW-0175">Coiled coil</keyword>
<dbReference type="Proteomes" id="UP000503162">
    <property type="component" value="Chromosome"/>
</dbReference>
<dbReference type="Pfam" id="PF02195">
    <property type="entry name" value="ParB_N"/>
    <property type="match status" value="1"/>
</dbReference>
<keyword evidence="4" id="KW-1185">Reference proteome</keyword>
<dbReference type="GO" id="GO:0007059">
    <property type="term" value="P:chromosome segregation"/>
    <property type="evidence" value="ECO:0007669"/>
    <property type="project" value="TreeGrafter"/>
</dbReference>
<feature type="coiled-coil region" evidence="1">
    <location>
        <begin position="214"/>
        <end position="241"/>
    </location>
</feature>
<dbReference type="CDD" id="cd16387">
    <property type="entry name" value="ParB_N_Srx"/>
    <property type="match status" value="1"/>
</dbReference>
<name>A0A6G8IJJ9_9BURK</name>
<dbReference type="KEGG" id="hcz:G9Q37_13875"/>
<dbReference type="SUPFAM" id="SSF110849">
    <property type="entry name" value="ParB/Sulfiredoxin"/>
    <property type="match status" value="1"/>
</dbReference>
<dbReference type="SUPFAM" id="SSF109709">
    <property type="entry name" value="KorB DNA-binding domain-like"/>
    <property type="match status" value="1"/>
</dbReference>
<dbReference type="SMART" id="SM00470">
    <property type="entry name" value="ParB"/>
    <property type="match status" value="1"/>
</dbReference>
<dbReference type="InterPro" id="IPR036086">
    <property type="entry name" value="ParB/Sulfiredoxin_sf"/>
</dbReference>
<evidence type="ECO:0000313" key="3">
    <source>
        <dbReference type="EMBL" id="QIM53160.1"/>
    </source>
</evidence>
<dbReference type="InterPro" id="IPR011111">
    <property type="entry name" value="Plasmid_RepB"/>
</dbReference>
<organism evidence="3 4">
    <name type="scientific">Hydrogenophaga crocea</name>
    <dbReference type="NCBI Taxonomy" id="2716225"/>
    <lineage>
        <taxon>Bacteria</taxon>
        <taxon>Pseudomonadati</taxon>
        <taxon>Pseudomonadota</taxon>
        <taxon>Betaproteobacteria</taxon>
        <taxon>Burkholderiales</taxon>
        <taxon>Comamonadaceae</taxon>
        <taxon>Hydrogenophaga</taxon>
    </lineage>
</organism>
<dbReference type="InterPro" id="IPR003115">
    <property type="entry name" value="ParB_N"/>
</dbReference>
<evidence type="ECO:0000259" key="2">
    <source>
        <dbReference type="SMART" id="SM00470"/>
    </source>
</evidence>